<sequence>MVGGRSNDNGEEEGGILSFLDENTLEKLPLYDRAGLIDNGEIDANDPARRTPSGEWKIPKFVRFHTYDAGVGLSEIFWQHPYNYTPFMGHNSRVESWGMYPVSLYRLQLSGKCIPKPEVQFLNALKRRKVEQLKAMDLSDLLQSDYTLRIYLSYIYNPSDGVTHRFWRRVRVSGGLRLSVFSDKIIKPLFGWVRNLHAHAFHDHSDGAMFGPKDCNSIDMMHLDKSGLTYIADADWTIAHILSDEGDKMSYHYDFGDNWWHDIELEHVSPPSESTGAVVALGGAGCNPPDGNGLGTHAFADMLDKARSSIVERRKLIKKMFEAMNYSPVGASWPASAPPDFDFDHFDLEATQAAINVALDSPASLPYASKKIVHPLNMDAHKSSATASRIGQHPSQLKRGIAVAQTPVRPGSFIGDGKMFLEEGVNKSRIDRPTNTACASCGSPNDLMACAGCRRRFYCKRECQREHWKRTHRYECAEMSKKK</sequence>
<keyword evidence="3" id="KW-0862">Zinc</keyword>
<dbReference type="Pfam" id="PF01753">
    <property type="entry name" value="zf-MYND"/>
    <property type="match status" value="1"/>
</dbReference>
<evidence type="ECO:0000256" key="1">
    <source>
        <dbReference type="ARBA" id="ARBA00022723"/>
    </source>
</evidence>
<proteinExistence type="predicted"/>
<dbReference type="PROSITE" id="PS01360">
    <property type="entry name" value="ZF_MYND_1"/>
    <property type="match status" value="1"/>
</dbReference>
<dbReference type="Gene3D" id="6.10.140.2220">
    <property type="match status" value="1"/>
</dbReference>
<dbReference type="InterPro" id="IPR002893">
    <property type="entry name" value="Znf_MYND"/>
</dbReference>
<dbReference type="PANTHER" id="PTHR41878:SF1">
    <property type="entry name" value="TNPR PROTEIN"/>
    <property type="match status" value="1"/>
</dbReference>
<reference evidence="6 7" key="1">
    <citation type="submission" date="2016-07" db="EMBL/GenBank/DDBJ databases">
        <title>Draft genome of the white-rot fungus Obba rivulosa 3A-2.</title>
        <authorList>
            <consortium name="DOE Joint Genome Institute"/>
            <person name="Miettinen O."/>
            <person name="Riley R."/>
            <person name="Acob R."/>
            <person name="Barry K."/>
            <person name="Cullen D."/>
            <person name="De Vries R."/>
            <person name="Hainaut M."/>
            <person name="Hatakka A."/>
            <person name="Henrissat B."/>
            <person name="Hilden K."/>
            <person name="Kuo R."/>
            <person name="Labutti K."/>
            <person name="Lipzen A."/>
            <person name="Makela M.R."/>
            <person name="Sandor L."/>
            <person name="Spatafora J.W."/>
            <person name="Grigoriev I.V."/>
            <person name="Hibbett D.S."/>
        </authorList>
    </citation>
    <scope>NUCLEOTIDE SEQUENCE [LARGE SCALE GENOMIC DNA]</scope>
    <source>
        <strain evidence="6 7">3A-2</strain>
    </source>
</reference>
<dbReference type="Proteomes" id="UP000250043">
    <property type="component" value="Unassembled WGS sequence"/>
</dbReference>
<dbReference type="Pfam" id="PF07929">
    <property type="entry name" value="PRiA4_ORF3"/>
    <property type="match status" value="1"/>
</dbReference>
<dbReference type="PROSITE" id="PS50865">
    <property type="entry name" value="ZF_MYND_2"/>
    <property type="match status" value="1"/>
</dbReference>
<dbReference type="SUPFAM" id="SSF159941">
    <property type="entry name" value="MM3350-like"/>
    <property type="match status" value="1"/>
</dbReference>
<evidence type="ECO:0000256" key="4">
    <source>
        <dbReference type="PROSITE-ProRule" id="PRU00134"/>
    </source>
</evidence>
<evidence type="ECO:0000259" key="5">
    <source>
        <dbReference type="PROSITE" id="PS50865"/>
    </source>
</evidence>
<evidence type="ECO:0000256" key="2">
    <source>
        <dbReference type="ARBA" id="ARBA00022771"/>
    </source>
</evidence>
<dbReference type="GO" id="GO:0008270">
    <property type="term" value="F:zinc ion binding"/>
    <property type="evidence" value="ECO:0007669"/>
    <property type="project" value="UniProtKB-KW"/>
</dbReference>
<organism evidence="6 7">
    <name type="scientific">Obba rivulosa</name>
    <dbReference type="NCBI Taxonomy" id="1052685"/>
    <lineage>
        <taxon>Eukaryota</taxon>
        <taxon>Fungi</taxon>
        <taxon>Dikarya</taxon>
        <taxon>Basidiomycota</taxon>
        <taxon>Agaricomycotina</taxon>
        <taxon>Agaricomycetes</taxon>
        <taxon>Polyporales</taxon>
        <taxon>Gelatoporiaceae</taxon>
        <taxon>Obba</taxon>
    </lineage>
</organism>
<gene>
    <name evidence="6" type="ORF">OBBRIDRAFT_735878</name>
</gene>
<dbReference type="EMBL" id="KV722480">
    <property type="protein sequence ID" value="OCH87595.1"/>
    <property type="molecule type" value="Genomic_DNA"/>
</dbReference>
<name>A0A8E2DGY4_9APHY</name>
<dbReference type="OrthoDB" id="432970at2759"/>
<keyword evidence="7" id="KW-1185">Reference proteome</keyword>
<evidence type="ECO:0000313" key="6">
    <source>
        <dbReference type="EMBL" id="OCH87595.1"/>
    </source>
</evidence>
<accession>A0A8E2DGY4</accession>
<dbReference type="AlphaFoldDB" id="A0A8E2DGY4"/>
<dbReference type="InterPro" id="IPR024047">
    <property type="entry name" value="MM3350-like_sf"/>
</dbReference>
<dbReference type="SUPFAM" id="SSF144232">
    <property type="entry name" value="HIT/MYND zinc finger-like"/>
    <property type="match status" value="1"/>
</dbReference>
<protein>
    <recommendedName>
        <fullName evidence="5">MYND-type domain-containing protein</fullName>
    </recommendedName>
</protein>
<dbReference type="InterPro" id="IPR012912">
    <property type="entry name" value="Plasmid_pRiA4b_Orf3-like"/>
</dbReference>
<keyword evidence="2 4" id="KW-0863">Zinc-finger</keyword>
<feature type="domain" description="MYND-type" evidence="5">
    <location>
        <begin position="438"/>
        <end position="476"/>
    </location>
</feature>
<evidence type="ECO:0000313" key="7">
    <source>
        <dbReference type="Proteomes" id="UP000250043"/>
    </source>
</evidence>
<keyword evidence="1" id="KW-0479">Metal-binding</keyword>
<evidence type="ECO:0000256" key="3">
    <source>
        <dbReference type="ARBA" id="ARBA00022833"/>
    </source>
</evidence>
<dbReference type="PANTHER" id="PTHR41878">
    <property type="entry name" value="LEXA REPRESSOR-RELATED"/>
    <property type="match status" value="1"/>
</dbReference>
<dbReference type="Gene3D" id="3.10.290.30">
    <property type="entry name" value="MM3350-like"/>
    <property type="match status" value="1"/>
</dbReference>